<reference evidence="3 4" key="1">
    <citation type="journal article" date="2014" name="Proc. Natl. Acad. Sci. U.S.A.">
        <title>Functional type 2 photosynthetic reaction centers found in the rare bacterial phylum Gemmatimonadetes.</title>
        <authorList>
            <person name="Zeng Y."/>
            <person name="Feng F."/>
            <person name="Medova H."/>
            <person name="Dean J."/>
            <person name="Koblizek M."/>
        </authorList>
    </citation>
    <scope>NUCLEOTIDE SEQUENCE [LARGE SCALE GENOMIC DNA]</scope>
    <source>
        <strain evidence="3 4">AP64</strain>
    </source>
</reference>
<dbReference type="SUPFAM" id="SSF56281">
    <property type="entry name" value="Metallo-hydrolase/oxidoreductase"/>
    <property type="match status" value="1"/>
</dbReference>
<dbReference type="OrthoDB" id="9761531at2"/>
<organism evidence="3 4">
    <name type="scientific">Gemmatimonas phototrophica</name>
    <dbReference type="NCBI Taxonomy" id="1379270"/>
    <lineage>
        <taxon>Bacteria</taxon>
        <taxon>Pseudomonadati</taxon>
        <taxon>Gemmatimonadota</taxon>
        <taxon>Gemmatimonadia</taxon>
        <taxon>Gemmatimonadales</taxon>
        <taxon>Gemmatimonadaceae</taxon>
        <taxon>Gemmatimonas</taxon>
    </lineage>
</organism>
<dbReference type="Gene3D" id="3.60.15.10">
    <property type="entry name" value="Ribonuclease Z/Hydroxyacylglutathione hydrolase-like"/>
    <property type="match status" value="1"/>
</dbReference>
<dbReference type="SMART" id="SM00849">
    <property type="entry name" value="Lactamase_B"/>
    <property type="match status" value="1"/>
</dbReference>
<dbReference type="Proteomes" id="UP000076404">
    <property type="component" value="Chromosome"/>
</dbReference>
<dbReference type="GO" id="GO:0017001">
    <property type="term" value="P:antibiotic catabolic process"/>
    <property type="evidence" value="ECO:0007669"/>
    <property type="project" value="UniProtKB-ARBA"/>
</dbReference>
<dbReference type="PANTHER" id="PTHR42951">
    <property type="entry name" value="METALLO-BETA-LACTAMASE DOMAIN-CONTAINING"/>
    <property type="match status" value="1"/>
</dbReference>
<sequence length="332" mass="35526">MRGIQSGLAALLLSSCAPREEPVLPSIQNAAGDSATTSWCSALPRAVNAAFERVPVPGDWHEVYQVEPGVFAIVEPRQFQEAISYLLVGTSSALLFDSGIGLVPLRPVVDALTTLPVSVLNSHSHFDHVGANFEFTDVLALDHPFTQANERGKAHLEVASEVAVDAFCGRPPAVADTATFRSRSWRVARRVASGDTIDLGGRTLEIVAAPGHTPDAIVLLDRANGLLMTGDSYYDSVLWFFSSETDLVAYEQTMTRLAALAPSLRRLLPAHNTISAPPSRLVAVAAAVRTLRAGGGVRRTQGTTQEQVTIGDVRFLVRANTPPITAPDSSRR</sequence>
<dbReference type="KEGG" id="gph:GEMMAAP_06335"/>
<evidence type="ECO:0000256" key="1">
    <source>
        <dbReference type="ARBA" id="ARBA00005250"/>
    </source>
</evidence>
<protein>
    <recommendedName>
        <fullName evidence="2">Metallo-beta-lactamase domain-containing protein</fullName>
    </recommendedName>
</protein>
<name>A0A143BJ18_9BACT</name>
<dbReference type="InterPro" id="IPR050855">
    <property type="entry name" value="NDM-1-like"/>
</dbReference>
<dbReference type="PANTHER" id="PTHR42951:SF4">
    <property type="entry name" value="ACYL-COENZYME A THIOESTERASE MBLAC2"/>
    <property type="match status" value="1"/>
</dbReference>
<evidence type="ECO:0000259" key="2">
    <source>
        <dbReference type="SMART" id="SM00849"/>
    </source>
</evidence>
<dbReference type="RefSeq" id="WP_026850307.1">
    <property type="nucleotide sequence ID" value="NZ_CP011454.1"/>
</dbReference>
<dbReference type="eggNOG" id="COG0491">
    <property type="taxonomic scope" value="Bacteria"/>
</dbReference>
<keyword evidence="4" id="KW-1185">Reference proteome</keyword>
<dbReference type="EMBL" id="CP011454">
    <property type="protein sequence ID" value="AMW04571.1"/>
    <property type="molecule type" value="Genomic_DNA"/>
</dbReference>
<dbReference type="STRING" id="1379270.GEMMAAP_06335"/>
<dbReference type="InterPro" id="IPR036866">
    <property type="entry name" value="RibonucZ/Hydroxyglut_hydro"/>
</dbReference>
<feature type="domain" description="Metallo-beta-lactamase" evidence="2">
    <location>
        <begin position="81"/>
        <end position="271"/>
    </location>
</feature>
<accession>A0A143BJ18</accession>
<dbReference type="AlphaFoldDB" id="A0A143BJ18"/>
<dbReference type="PROSITE" id="PS51257">
    <property type="entry name" value="PROKAR_LIPOPROTEIN"/>
    <property type="match status" value="1"/>
</dbReference>
<reference evidence="3 4" key="2">
    <citation type="journal article" date="2016" name="Environ. Microbiol. Rep.">
        <title>Metagenomic evidence for the presence of phototrophic Gemmatimonadetes bacteria in diverse environments.</title>
        <authorList>
            <person name="Zeng Y."/>
            <person name="Baumbach J."/>
            <person name="Barbosa E.G."/>
            <person name="Azevedo V."/>
            <person name="Zhang C."/>
            <person name="Koblizek M."/>
        </authorList>
    </citation>
    <scope>NUCLEOTIDE SEQUENCE [LARGE SCALE GENOMIC DNA]</scope>
    <source>
        <strain evidence="3 4">AP64</strain>
    </source>
</reference>
<evidence type="ECO:0000313" key="4">
    <source>
        <dbReference type="Proteomes" id="UP000076404"/>
    </source>
</evidence>
<dbReference type="InterPro" id="IPR001279">
    <property type="entry name" value="Metallo-B-lactamas"/>
</dbReference>
<dbReference type="Pfam" id="PF00753">
    <property type="entry name" value="Lactamase_B"/>
    <property type="match status" value="1"/>
</dbReference>
<evidence type="ECO:0000313" key="3">
    <source>
        <dbReference type="EMBL" id="AMW04571.1"/>
    </source>
</evidence>
<comment type="similarity">
    <text evidence="1">Belongs to the metallo-beta-lactamase superfamily. Class-B beta-lactamase family.</text>
</comment>
<proteinExistence type="inferred from homology"/>
<gene>
    <name evidence="3" type="ORF">GEMMAAP_06335</name>
</gene>